<proteinExistence type="predicted"/>
<organism evidence="1 2">
    <name type="scientific">Spodoptera frugiperda</name>
    <name type="common">Fall armyworm</name>
    <dbReference type="NCBI Taxonomy" id="7108"/>
    <lineage>
        <taxon>Eukaryota</taxon>
        <taxon>Metazoa</taxon>
        <taxon>Ecdysozoa</taxon>
        <taxon>Arthropoda</taxon>
        <taxon>Hexapoda</taxon>
        <taxon>Insecta</taxon>
        <taxon>Pterygota</taxon>
        <taxon>Neoptera</taxon>
        <taxon>Endopterygota</taxon>
        <taxon>Lepidoptera</taxon>
        <taxon>Glossata</taxon>
        <taxon>Ditrysia</taxon>
        <taxon>Noctuoidea</taxon>
        <taxon>Noctuidae</taxon>
        <taxon>Amphipyrinae</taxon>
        <taxon>Spodoptera</taxon>
    </lineage>
</organism>
<evidence type="ECO:0000313" key="1">
    <source>
        <dbReference type="Proteomes" id="UP000829999"/>
    </source>
</evidence>
<dbReference type="GeneID" id="118275358"/>
<dbReference type="Proteomes" id="UP000829999">
    <property type="component" value="Chromosome 8"/>
</dbReference>
<sequence>MFQFVTDAARQDGFRYRFEFSLIGFETTNFIPGPRTNSSAQSKGWINVERPYSAAGYEPLQLWCPSNDYVVCVLTDETGNTAGMQISVPKAKFTPALDMDELGFQTWEANVNGKTIEYYTKTQYFVSADSATRIAFANPEKSILRDADVSVEGFNGELLKISTSQSNLDSIFTKQACIPWMGLHYYYDMSPSLECSASTILTWFPLYENDALVGMGFMLPGTLTLAKGDTDYFEHPTQSDVEMIVNSGPQCLYNMVGASSVITLHTYFIETPRQLFCL</sequence>
<keyword evidence="1" id="KW-1185">Reference proteome</keyword>
<gene>
    <name evidence="2" type="primary">LOC118275358</name>
</gene>
<evidence type="ECO:0000313" key="2">
    <source>
        <dbReference type="RefSeq" id="XP_035449171.2"/>
    </source>
</evidence>
<dbReference type="AlphaFoldDB" id="A0A9R0DDF2"/>
<protein>
    <submittedName>
        <fullName evidence="2">Uncharacterized protein LOC118275358 isoform X1</fullName>
    </submittedName>
</protein>
<reference evidence="2" key="1">
    <citation type="submission" date="2025-08" db="UniProtKB">
        <authorList>
            <consortium name="RefSeq"/>
        </authorList>
    </citation>
    <scope>IDENTIFICATION</scope>
    <source>
        <tissue evidence="2">Whole larval tissue</tissue>
    </source>
</reference>
<accession>A0A9R0DDF2</accession>
<name>A0A9R0DDF2_SPOFR</name>
<dbReference type="RefSeq" id="XP_035449171.2">
    <property type="nucleotide sequence ID" value="XM_035593278.2"/>
</dbReference>